<protein>
    <submittedName>
        <fullName evidence="2">Secreted protein</fullName>
    </submittedName>
</protein>
<accession>A0A1I7XRR1</accession>
<reference evidence="2" key="1">
    <citation type="submission" date="2016-11" db="UniProtKB">
        <authorList>
            <consortium name="WormBaseParasite"/>
        </authorList>
    </citation>
    <scope>IDENTIFICATION</scope>
</reference>
<name>A0A1I7XRR1_HETBA</name>
<dbReference type="Proteomes" id="UP000095283">
    <property type="component" value="Unplaced"/>
</dbReference>
<keyword evidence="1" id="KW-1185">Reference proteome</keyword>
<organism evidence="1 2">
    <name type="scientific">Heterorhabditis bacteriophora</name>
    <name type="common">Entomopathogenic nematode worm</name>
    <dbReference type="NCBI Taxonomy" id="37862"/>
    <lineage>
        <taxon>Eukaryota</taxon>
        <taxon>Metazoa</taxon>
        <taxon>Ecdysozoa</taxon>
        <taxon>Nematoda</taxon>
        <taxon>Chromadorea</taxon>
        <taxon>Rhabditida</taxon>
        <taxon>Rhabditina</taxon>
        <taxon>Rhabditomorpha</taxon>
        <taxon>Strongyloidea</taxon>
        <taxon>Heterorhabditidae</taxon>
        <taxon>Heterorhabditis</taxon>
    </lineage>
</organism>
<dbReference type="WBParaSite" id="Hba_20024">
    <property type="protein sequence ID" value="Hba_20024"/>
    <property type="gene ID" value="Hba_20024"/>
</dbReference>
<dbReference type="AlphaFoldDB" id="A0A1I7XRR1"/>
<evidence type="ECO:0000313" key="2">
    <source>
        <dbReference type="WBParaSite" id="Hba_20024"/>
    </source>
</evidence>
<proteinExistence type="predicted"/>
<sequence>MVKEQSMVVILVFYDSICLRKNGSSKTGALLVLISQSSKMHCSDGWRRVNVLKLTLWCIIVEHKLRINKNYDEI</sequence>
<evidence type="ECO:0000313" key="1">
    <source>
        <dbReference type="Proteomes" id="UP000095283"/>
    </source>
</evidence>